<protein>
    <submittedName>
        <fullName evidence="2">Uncharacterized protein</fullName>
    </submittedName>
</protein>
<reference evidence="2" key="2">
    <citation type="submission" date="2016-11" db="EMBL/GenBank/DDBJ databases">
        <authorList>
            <person name="Jaros S."/>
            <person name="Januszkiewicz K."/>
            <person name="Wedrychowicz H."/>
        </authorList>
    </citation>
    <scope>NUCLEOTIDE SEQUENCE [LARGE SCALE GENOMIC DNA]</scope>
    <source>
        <strain evidence="2">DSM 19729</strain>
    </source>
</reference>
<dbReference type="EMBL" id="FQWO01000011">
    <property type="protein sequence ID" value="SHH33564.1"/>
    <property type="molecule type" value="Genomic_DNA"/>
</dbReference>
<keyword evidence="4" id="KW-1185">Reference proteome</keyword>
<dbReference type="EMBL" id="PVUB01000009">
    <property type="protein sequence ID" value="PRZ21211.1"/>
    <property type="molecule type" value="Genomic_DNA"/>
</dbReference>
<gene>
    <name evidence="1" type="ORF">BC624_10964</name>
    <name evidence="2" type="ORF">SAMN05443373_11164</name>
</gene>
<dbReference type="Proteomes" id="UP000237771">
    <property type="component" value="Unassembled WGS sequence"/>
</dbReference>
<proteinExistence type="predicted"/>
<organism evidence="2 3">
    <name type="scientific">Flavobacterium granuli</name>
    <dbReference type="NCBI Taxonomy" id="280093"/>
    <lineage>
        <taxon>Bacteria</taxon>
        <taxon>Pseudomonadati</taxon>
        <taxon>Bacteroidota</taxon>
        <taxon>Flavobacteriia</taxon>
        <taxon>Flavobacteriales</taxon>
        <taxon>Flavobacteriaceae</taxon>
        <taxon>Flavobacterium</taxon>
    </lineage>
</organism>
<accession>A0A1M5S500</accession>
<sequence length="36" mass="4352">MIFIILKDVFILYLYTIENQYINLKSLGLCLKMKQK</sequence>
<evidence type="ECO:0000313" key="4">
    <source>
        <dbReference type="Proteomes" id="UP000237771"/>
    </source>
</evidence>
<evidence type="ECO:0000313" key="2">
    <source>
        <dbReference type="EMBL" id="SHH33564.1"/>
    </source>
</evidence>
<evidence type="ECO:0000313" key="1">
    <source>
        <dbReference type="EMBL" id="PRZ21211.1"/>
    </source>
</evidence>
<dbReference type="AlphaFoldDB" id="A0A1M5S500"/>
<reference evidence="1 4" key="3">
    <citation type="submission" date="2018-03" db="EMBL/GenBank/DDBJ databases">
        <title>Genomic Encyclopedia of Archaeal and Bacterial Type Strains, Phase II (KMG-II): from individual species to whole genera.</title>
        <authorList>
            <person name="Goeker M."/>
        </authorList>
    </citation>
    <scope>NUCLEOTIDE SEQUENCE [LARGE SCALE GENOMIC DNA]</scope>
    <source>
        <strain evidence="1 4">DSM 17797</strain>
    </source>
</reference>
<evidence type="ECO:0000313" key="3">
    <source>
        <dbReference type="Proteomes" id="UP000184384"/>
    </source>
</evidence>
<dbReference type="Proteomes" id="UP000184384">
    <property type="component" value="Unassembled WGS sequence"/>
</dbReference>
<reference evidence="3" key="1">
    <citation type="submission" date="2016-11" db="EMBL/GenBank/DDBJ databases">
        <authorList>
            <person name="Varghese N."/>
            <person name="Submissions S."/>
        </authorList>
    </citation>
    <scope>NUCLEOTIDE SEQUENCE [LARGE SCALE GENOMIC DNA]</scope>
    <source>
        <strain evidence="3">DSM 19729</strain>
    </source>
</reference>
<name>A0A1M5S500_9FLAO</name>